<accession>A0A367JHQ1</accession>
<evidence type="ECO:0000256" key="8">
    <source>
        <dbReference type="ARBA" id="ARBA00022618"/>
    </source>
</evidence>
<proteinExistence type="inferred from homology"/>
<reference evidence="17 18" key="1">
    <citation type="journal article" date="2018" name="G3 (Bethesda)">
        <title>Phylogenetic and Phylogenomic Definition of Rhizopus Species.</title>
        <authorList>
            <person name="Gryganskyi A.P."/>
            <person name="Golan J."/>
            <person name="Dolatabadi S."/>
            <person name="Mondo S."/>
            <person name="Robb S."/>
            <person name="Idnurm A."/>
            <person name="Muszewska A."/>
            <person name="Steczkiewicz K."/>
            <person name="Masonjones S."/>
            <person name="Liao H.L."/>
            <person name="Gajdeczka M.T."/>
            <person name="Anike F."/>
            <person name="Vuek A."/>
            <person name="Anishchenko I.M."/>
            <person name="Voigt K."/>
            <person name="de Hoog G.S."/>
            <person name="Smith M.E."/>
            <person name="Heitman J."/>
            <person name="Vilgalys R."/>
            <person name="Stajich J.E."/>
        </authorList>
    </citation>
    <scope>NUCLEOTIDE SEQUENCE [LARGE SCALE GENOMIC DNA]</scope>
    <source>
        <strain evidence="17 18">LSU 92-RS-03</strain>
    </source>
</reference>
<evidence type="ECO:0000256" key="13">
    <source>
        <dbReference type="ARBA" id="ARBA00023242"/>
    </source>
</evidence>
<keyword evidence="6" id="KW-0158">Chromosome</keyword>
<dbReference type="InterPro" id="IPR013964">
    <property type="entry name" value="DASH_Ask1"/>
</dbReference>
<dbReference type="GO" id="GO:0072686">
    <property type="term" value="C:mitotic spindle"/>
    <property type="evidence" value="ECO:0007669"/>
    <property type="project" value="InterPro"/>
</dbReference>
<comment type="subcellular location">
    <subcellularLocation>
        <location evidence="3">Chromosome</location>
        <location evidence="3">Centromere</location>
        <location evidence="3">Kinetochore</location>
    </subcellularLocation>
    <subcellularLocation>
        <location evidence="2">Cytoplasm</location>
        <location evidence="2">Cytoskeleton</location>
        <location evidence="2">Spindle</location>
    </subcellularLocation>
    <subcellularLocation>
        <location evidence="1">Nucleus</location>
    </subcellularLocation>
</comment>
<evidence type="ECO:0000313" key="18">
    <source>
        <dbReference type="Proteomes" id="UP000253551"/>
    </source>
</evidence>
<feature type="compositionally biased region" description="Polar residues" evidence="16">
    <location>
        <begin position="151"/>
        <end position="164"/>
    </location>
</feature>
<keyword evidence="10" id="KW-0498">Mitosis</keyword>
<name>A0A367JHQ1_RHIST</name>
<keyword evidence="13" id="KW-0539">Nucleus</keyword>
<keyword evidence="12" id="KW-0206">Cytoskeleton</keyword>
<dbReference type="AlphaFoldDB" id="A0A367JHQ1"/>
<dbReference type="EMBL" id="PJQM01003372">
    <property type="protein sequence ID" value="RCH89241.1"/>
    <property type="molecule type" value="Genomic_DNA"/>
</dbReference>
<comment type="caution">
    <text evidence="17">The sequence shown here is derived from an EMBL/GenBank/DDBJ whole genome shotgun (WGS) entry which is preliminary data.</text>
</comment>
<evidence type="ECO:0000256" key="7">
    <source>
        <dbReference type="ARBA" id="ARBA00022490"/>
    </source>
</evidence>
<feature type="compositionally biased region" description="Polar residues" evidence="16">
    <location>
        <begin position="130"/>
        <end position="140"/>
    </location>
</feature>
<dbReference type="Proteomes" id="UP000253551">
    <property type="component" value="Unassembled WGS sequence"/>
</dbReference>
<evidence type="ECO:0000256" key="9">
    <source>
        <dbReference type="ARBA" id="ARBA00022701"/>
    </source>
</evidence>
<keyword evidence="15" id="KW-0137">Centromere</keyword>
<dbReference type="STRING" id="4846.A0A367JHQ1"/>
<feature type="compositionally biased region" description="Basic and acidic residues" evidence="16">
    <location>
        <begin position="117"/>
        <end position="127"/>
    </location>
</feature>
<keyword evidence="9" id="KW-0493">Microtubule</keyword>
<dbReference type="GO" id="GO:0042729">
    <property type="term" value="C:DASH complex"/>
    <property type="evidence" value="ECO:0007669"/>
    <property type="project" value="InterPro"/>
</dbReference>
<evidence type="ECO:0000256" key="3">
    <source>
        <dbReference type="ARBA" id="ARBA00004629"/>
    </source>
</evidence>
<dbReference type="OrthoDB" id="5573898at2759"/>
<dbReference type="GO" id="GO:0044732">
    <property type="term" value="C:mitotic spindle pole body"/>
    <property type="evidence" value="ECO:0007669"/>
    <property type="project" value="TreeGrafter"/>
</dbReference>
<keyword evidence="11" id="KW-0995">Kinetochore</keyword>
<evidence type="ECO:0000256" key="1">
    <source>
        <dbReference type="ARBA" id="ARBA00004123"/>
    </source>
</evidence>
<sequence length="343" mass="39123">MGSDLERTQQEITLNLQEIDENFAKCNQIVTSRIMPQLERFAAATEEIRESTKVFPKSFIQFTKSFGRIFLKPPFSPQELLAARSNWKEFPKNTARDAPLSAGSLNANSNVRDMRLPYRNNNNRDEDIQSEISTPNSVNSKGALVDEDGNQIASPPRTTAFTPRSRSHALSVHGTPLRRAASILVDHDIERIREDLSESSEEEPRRLSTMEPIDFFTSGQGDALKRMRFNDFHINRRRNMWDIKKHEELQRLRRVAESPSNRQSRNTFSPDSDLVDTQTINKVLNERGRDLRHSRTQGSISVASEDRIIHGSIDGQLNSEDDGSGAYNFSENLPRRIIEDSPE</sequence>
<keyword evidence="8" id="KW-0132">Cell division</keyword>
<evidence type="ECO:0000256" key="15">
    <source>
        <dbReference type="ARBA" id="ARBA00023328"/>
    </source>
</evidence>
<dbReference type="GO" id="GO:0005874">
    <property type="term" value="C:microtubule"/>
    <property type="evidence" value="ECO:0007669"/>
    <property type="project" value="UniProtKB-KW"/>
</dbReference>
<evidence type="ECO:0000256" key="2">
    <source>
        <dbReference type="ARBA" id="ARBA00004186"/>
    </source>
</evidence>
<dbReference type="Pfam" id="PF08655">
    <property type="entry name" value="DASH_Ask1"/>
    <property type="match status" value="1"/>
</dbReference>
<feature type="compositionally biased region" description="Polar residues" evidence="16">
    <location>
        <begin position="258"/>
        <end position="275"/>
    </location>
</feature>
<evidence type="ECO:0000256" key="6">
    <source>
        <dbReference type="ARBA" id="ARBA00022454"/>
    </source>
</evidence>
<protein>
    <recommendedName>
        <fullName evidence="5">DASH complex subunit ASK1</fullName>
    </recommendedName>
</protein>
<dbReference type="GO" id="GO:0008608">
    <property type="term" value="P:attachment of spindle microtubules to kinetochore"/>
    <property type="evidence" value="ECO:0007669"/>
    <property type="project" value="InterPro"/>
</dbReference>
<keyword evidence="7" id="KW-0963">Cytoplasm</keyword>
<evidence type="ECO:0000256" key="10">
    <source>
        <dbReference type="ARBA" id="ARBA00022776"/>
    </source>
</evidence>
<evidence type="ECO:0000256" key="12">
    <source>
        <dbReference type="ARBA" id="ARBA00023212"/>
    </source>
</evidence>
<dbReference type="PANTHER" id="PTHR28200">
    <property type="entry name" value="DASH COMPLEX SUBUNIT ASK1"/>
    <property type="match status" value="1"/>
</dbReference>
<organism evidence="17 18">
    <name type="scientific">Rhizopus stolonifer</name>
    <name type="common">Rhizopus nigricans</name>
    <dbReference type="NCBI Taxonomy" id="4846"/>
    <lineage>
        <taxon>Eukaryota</taxon>
        <taxon>Fungi</taxon>
        <taxon>Fungi incertae sedis</taxon>
        <taxon>Mucoromycota</taxon>
        <taxon>Mucoromycotina</taxon>
        <taxon>Mucoromycetes</taxon>
        <taxon>Mucorales</taxon>
        <taxon>Mucorineae</taxon>
        <taxon>Rhizopodaceae</taxon>
        <taxon>Rhizopus</taxon>
    </lineage>
</organism>
<comment type="similarity">
    <text evidence="4">Belongs to the DASH complex ASK1 family.</text>
</comment>
<dbReference type="GO" id="GO:0051301">
    <property type="term" value="P:cell division"/>
    <property type="evidence" value="ECO:0007669"/>
    <property type="project" value="UniProtKB-KW"/>
</dbReference>
<evidence type="ECO:0000313" key="17">
    <source>
        <dbReference type="EMBL" id="RCH89241.1"/>
    </source>
</evidence>
<evidence type="ECO:0000256" key="5">
    <source>
        <dbReference type="ARBA" id="ARBA00014520"/>
    </source>
</evidence>
<evidence type="ECO:0000256" key="14">
    <source>
        <dbReference type="ARBA" id="ARBA00023306"/>
    </source>
</evidence>
<evidence type="ECO:0000256" key="11">
    <source>
        <dbReference type="ARBA" id="ARBA00022838"/>
    </source>
</evidence>
<keyword evidence="18" id="KW-1185">Reference proteome</keyword>
<feature type="region of interest" description="Disordered" evidence="16">
    <location>
        <begin position="254"/>
        <end position="275"/>
    </location>
</feature>
<feature type="region of interest" description="Disordered" evidence="16">
    <location>
        <begin position="117"/>
        <end position="173"/>
    </location>
</feature>
<gene>
    <name evidence="17" type="ORF">CU098_009456</name>
</gene>
<dbReference type="PANTHER" id="PTHR28200:SF1">
    <property type="entry name" value="DASH COMPLEX SUBUNIT ASK1"/>
    <property type="match status" value="1"/>
</dbReference>
<keyword evidence="14" id="KW-0131">Cell cycle</keyword>
<evidence type="ECO:0000256" key="16">
    <source>
        <dbReference type="SAM" id="MobiDB-lite"/>
    </source>
</evidence>
<evidence type="ECO:0000256" key="4">
    <source>
        <dbReference type="ARBA" id="ARBA00010731"/>
    </source>
</evidence>